<dbReference type="PANTHER" id="PTHR10075">
    <property type="entry name" value="BASIGIN RELATED"/>
    <property type="match status" value="1"/>
</dbReference>
<dbReference type="EC" id="2.7.10.1" evidence="2"/>
<keyword evidence="14" id="KW-1015">Disulfide bond</keyword>
<organism evidence="21 22">
    <name type="scientific">Pomacea canaliculata</name>
    <name type="common">Golden apple snail</name>
    <dbReference type="NCBI Taxonomy" id="400727"/>
    <lineage>
        <taxon>Eukaryota</taxon>
        <taxon>Metazoa</taxon>
        <taxon>Spiralia</taxon>
        <taxon>Lophotrochozoa</taxon>
        <taxon>Mollusca</taxon>
        <taxon>Gastropoda</taxon>
        <taxon>Caenogastropoda</taxon>
        <taxon>Architaenioglossa</taxon>
        <taxon>Ampullarioidea</taxon>
        <taxon>Ampullariidae</taxon>
        <taxon>Pomacea</taxon>
    </lineage>
</organism>
<evidence type="ECO:0000256" key="16">
    <source>
        <dbReference type="ARBA" id="ARBA00023180"/>
    </source>
</evidence>
<keyword evidence="7" id="KW-0677">Repeat</keyword>
<dbReference type="SMART" id="SM00408">
    <property type="entry name" value="IGc2"/>
    <property type="match status" value="2"/>
</dbReference>
<feature type="compositionally biased region" description="Basic residues" evidence="18">
    <location>
        <begin position="283"/>
        <end position="292"/>
    </location>
</feature>
<keyword evidence="10" id="KW-0067">ATP-binding</keyword>
<dbReference type="PROSITE" id="PS50835">
    <property type="entry name" value="IG_LIKE"/>
    <property type="match status" value="2"/>
</dbReference>
<gene>
    <name evidence="21" type="ORF">C0Q70_08820</name>
</gene>
<evidence type="ECO:0000313" key="21">
    <source>
        <dbReference type="EMBL" id="PVD29566.1"/>
    </source>
</evidence>
<keyword evidence="16" id="KW-0325">Glycoprotein</keyword>
<dbReference type="InterPro" id="IPR013783">
    <property type="entry name" value="Ig-like_fold"/>
</dbReference>
<keyword evidence="3" id="KW-0597">Phosphoprotein</keyword>
<name>A0A2T7P848_POMCA</name>
<dbReference type="Pfam" id="PF07679">
    <property type="entry name" value="I-set"/>
    <property type="match status" value="2"/>
</dbReference>
<evidence type="ECO:0000256" key="8">
    <source>
        <dbReference type="ARBA" id="ARBA00022741"/>
    </source>
</evidence>
<proteinExistence type="predicted"/>
<evidence type="ECO:0000256" key="12">
    <source>
        <dbReference type="ARBA" id="ARBA00023136"/>
    </source>
</evidence>
<dbReference type="GO" id="GO:0004714">
    <property type="term" value="F:transmembrane receptor protein tyrosine kinase activity"/>
    <property type="evidence" value="ECO:0007669"/>
    <property type="project" value="UniProtKB-EC"/>
</dbReference>
<dbReference type="GO" id="GO:0007156">
    <property type="term" value="P:homophilic cell adhesion via plasma membrane adhesion molecules"/>
    <property type="evidence" value="ECO:0007669"/>
    <property type="project" value="TreeGrafter"/>
</dbReference>
<dbReference type="FunFam" id="2.60.40.10:FF:000016">
    <property type="entry name" value="Fibroblast growth factor receptor"/>
    <property type="match status" value="1"/>
</dbReference>
<evidence type="ECO:0000256" key="13">
    <source>
        <dbReference type="ARBA" id="ARBA00023137"/>
    </source>
</evidence>
<dbReference type="GO" id="GO:0005524">
    <property type="term" value="F:ATP binding"/>
    <property type="evidence" value="ECO:0007669"/>
    <property type="project" value="UniProtKB-KW"/>
</dbReference>
<dbReference type="GO" id="GO:0030424">
    <property type="term" value="C:axon"/>
    <property type="evidence" value="ECO:0007669"/>
    <property type="project" value="TreeGrafter"/>
</dbReference>
<evidence type="ECO:0000256" key="17">
    <source>
        <dbReference type="ARBA" id="ARBA00023319"/>
    </source>
</evidence>
<protein>
    <recommendedName>
        <fullName evidence="2">receptor protein-tyrosine kinase</fullName>
        <ecNumber evidence="2">2.7.10.1</ecNumber>
    </recommendedName>
</protein>
<keyword evidence="8" id="KW-0547">Nucleotide-binding</keyword>
<feature type="region of interest" description="Disordered" evidence="18">
    <location>
        <begin position="13"/>
        <end position="37"/>
    </location>
</feature>
<evidence type="ECO:0000256" key="11">
    <source>
        <dbReference type="ARBA" id="ARBA00022989"/>
    </source>
</evidence>
<keyword evidence="4" id="KW-0808">Transferase</keyword>
<evidence type="ECO:0000256" key="3">
    <source>
        <dbReference type="ARBA" id="ARBA00022553"/>
    </source>
</evidence>
<evidence type="ECO:0000256" key="6">
    <source>
        <dbReference type="ARBA" id="ARBA00022729"/>
    </source>
</evidence>
<dbReference type="EMBL" id="PZQS01000005">
    <property type="protein sequence ID" value="PVD29566.1"/>
    <property type="molecule type" value="Genomic_DNA"/>
</dbReference>
<dbReference type="GO" id="GO:0098632">
    <property type="term" value="F:cell-cell adhesion mediator activity"/>
    <property type="evidence" value="ECO:0007669"/>
    <property type="project" value="TreeGrafter"/>
</dbReference>
<keyword evidence="6" id="KW-0732">Signal</keyword>
<evidence type="ECO:0000256" key="7">
    <source>
        <dbReference type="ARBA" id="ARBA00022737"/>
    </source>
</evidence>
<dbReference type="InterPro" id="IPR013098">
    <property type="entry name" value="Ig_I-set"/>
</dbReference>
<evidence type="ECO:0000256" key="2">
    <source>
        <dbReference type="ARBA" id="ARBA00011902"/>
    </source>
</evidence>
<dbReference type="InterPro" id="IPR003598">
    <property type="entry name" value="Ig_sub2"/>
</dbReference>
<sequence length="389" mass="43337">MLAIMCLQATLAKKGKNKKKQEQAPEWAPKSNPGKSERLQSEFLGESIKLDCQAKGKPSPKVTWFKDGQKLEKGNGRLTIKKHRLTINSLAVEDKGNYTCSVSNSKGQIEWTFYVDVLVKIWPLVIQGPENITATVGQTVQFHCRVLNDPSATVRWQRKPNTELMESTGRQEFLNTSVNPEILELTNVLPEHAGEYRCAVGNIWGLKYSSGFLTVLRPTTIETTTTPTTTTTTTPTTTTTTATTTTEIPTTLFVPHSSELDIFDADTFETTHQSRRNNNDRRKNPRRRKPPKSKVTTFAPFITSTYLPPSEVTKIWNHQEDDWTPAEVEEPLPEDNDQQDSVGGWISLWTIYTIVGAVGGVILLIGLLAITIAICCRRDGGGSYKSTPV</sequence>
<dbReference type="Gene3D" id="2.60.40.10">
    <property type="entry name" value="Immunoglobulins"/>
    <property type="match status" value="2"/>
</dbReference>
<dbReference type="InterPro" id="IPR013106">
    <property type="entry name" value="Ig_V-set"/>
</dbReference>
<evidence type="ECO:0000256" key="5">
    <source>
        <dbReference type="ARBA" id="ARBA00022692"/>
    </source>
</evidence>
<dbReference type="Proteomes" id="UP000245119">
    <property type="component" value="Linkage Group LG5"/>
</dbReference>
<accession>A0A2T7P848</accession>
<keyword evidence="11 19" id="KW-1133">Transmembrane helix</keyword>
<keyword evidence="13" id="KW-0829">Tyrosine-protein kinase</keyword>
<dbReference type="InterPro" id="IPR003599">
    <property type="entry name" value="Ig_sub"/>
</dbReference>
<dbReference type="GO" id="GO:0007411">
    <property type="term" value="P:axon guidance"/>
    <property type="evidence" value="ECO:0007669"/>
    <property type="project" value="TreeGrafter"/>
</dbReference>
<evidence type="ECO:0000256" key="18">
    <source>
        <dbReference type="SAM" id="MobiDB-lite"/>
    </source>
</evidence>
<feature type="region of interest" description="Disordered" evidence="18">
    <location>
        <begin position="267"/>
        <end position="294"/>
    </location>
</feature>
<evidence type="ECO:0000256" key="1">
    <source>
        <dbReference type="ARBA" id="ARBA00004167"/>
    </source>
</evidence>
<dbReference type="SUPFAM" id="SSF48726">
    <property type="entry name" value="Immunoglobulin"/>
    <property type="match status" value="2"/>
</dbReference>
<keyword evidence="9" id="KW-0418">Kinase</keyword>
<keyword evidence="12 19" id="KW-0472">Membrane</keyword>
<comment type="caution">
    <text evidence="21">The sequence shown here is derived from an EMBL/GenBank/DDBJ whole genome shotgun (WGS) entry which is preliminary data.</text>
</comment>
<feature type="domain" description="Ig-like" evidence="20">
    <location>
        <begin position="123"/>
        <end position="202"/>
    </location>
</feature>
<keyword evidence="17" id="KW-0393">Immunoglobulin domain</keyword>
<evidence type="ECO:0000256" key="15">
    <source>
        <dbReference type="ARBA" id="ARBA00023170"/>
    </source>
</evidence>
<evidence type="ECO:0000259" key="20">
    <source>
        <dbReference type="PROSITE" id="PS50835"/>
    </source>
</evidence>
<evidence type="ECO:0000256" key="10">
    <source>
        <dbReference type="ARBA" id="ARBA00022840"/>
    </source>
</evidence>
<evidence type="ECO:0000256" key="19">
    <source>
        <dbReference type="SAM" id="Phobius"/>
    </source>
</evidence>
<dbReference type="STRING" id="400727.A0A2T7P848"/>
<dbReference type="SMART" id="SM00406">
    <property type="entry name" value="IGv"/>
    <property type="match status" value="2"/>
</dbReference>
<keyword evidence="5 19" id="KW-0812">Transmembrane</keyword>
<reference evidence="21 22" key="1">
    <citation type="submission" date="2018-04" db="EMBL/GenBank/DDBJ databases">
        <title>The genome of golden apple snail Pomacea canaliculata provides insight into stress tolerance and invasive adaptation.</title>
        <authorList>
            <person name="Liu C."/>
            <person name="Liu B."/>
            <person name="Ren Y."/>
            <person name="Zhang Y."/>
            <person name="Wang H."/>
            <person name="Li S."/>
            <person name="Jiang F."/>
            <person name="Yin L."/>
            <person name="Zhang G."/>
            <person name="Qian W."/>
            <person name="Fan W."/>
        </authorList>
    </citation>
    <scope>NUCLEOTIDE SEQUENCE [LARGE SCALE GENOMIC DNA]</scope>
    <source>
        <strain evidence="21">SZHN2017</strain>
        <tissue evidence="21">Muscle</tissue>
    </source>
</reference>
<dbReference type="PANTHER" id="PTHR10075:SF100">
    <property type="entry name" value="FASCICLIN-2"/>
    <property type="match status" value="1"/>
</dbReference>
<dbReference type="FunFam" id="2.60.40.10:FF:000020">
    <property type="entry name" value="Fibroblast growth factor receptor"/>
    <property type="match status" value="1"/>
</dbReference>
<dbReference type="GO" id="GO:0005886">
    <property type="term" value="C:plasma membrane"/>
    <property type="evidence" value="ECO:0007669"/>
    <property type="project" value="TreeGrafter"/>
</dbReference>
<keyword evidence="15" id="KW-0675">Receptor</keyword>
<dbReference type="InterPro" id="IPR007110">
    <property type="entry name" value="Ig-like_dom"/>
</dbReference>
<evidence type="ECO:0000256" key="9">
    <source>
        <dbReference type="ARBA" id="ARBA00022777"/>
    </source>
</evidence>
<dbReference type="OrthoDB" id="6156543at2759"/>
<feature type="transmembrane region" description="Helical" evidence="19">
    <location>
        <begin position="349"/>
        <end position="376"/>
    </location>
</feature>
<evidence type="ECO:0000256" key="14">
    <source>
        <dbReference type="ARBA" id="ARBA00023157"/>
    </source>
</evidence>
<keyword evidence="22" id="KW-1185">Reference proteome</keyword>
<evidence type="ECO:0000256" key="4">
    <source>
        <dbReference type="ARBA" id="ARBA00022679"/>
    </source>
</evidence>
<evidence type="ECO:0000313" key="22">
    <source>
        <dbReference type="Proteomes" id="UP000245119"/>
    </source>
</evidence>
<dbReference type="InterPro" id="IPR036179">
    <property type="entry name" value="Ig-like_dom_sf"/>
</dbReference>
<comment type="subcellular location">
    <subcellularLocation>
        <location evidence="1">Membrane</location>
        <topology evidence="1">Single-pass membrane protein</topology>
    </subcellularLocation>
</comment>
<dbReference type="AlphaFoldDB" id="A0A2T7P848"/>
<dbReference type="SMART" id="SM00409">
    <property type="entry name" value="IG"/>
    <property type="match status" value="2"/>
</dbReference>
<feature type="domain" description="Ig-like" evidence="20">
    <location>
        <begin position="29"/>
        <end position="116"/>
    </location>
</feature>
<dbReference type="GO" id="GO:0070593">
    <property type="term" value="P:dendrite self-avoidance"/>
    <property type="evidence" value="ECO:0007669"/>
    <property type="project" value="TreeGrafter"/>
</dbReference>